<reference evidence="2" key="1">
    <citation type="submission" date="2018-05" db="EMBL/GenBank/DDBJ databases">
        <title>Complete Genome Sequence of Methylobacterium sp. 17SD2-17.</title>
        <authorList>
            <person name="Srinivasan S."/>
        </authorList>
    </citation>
    <scope>NUCLEOTIDE SEQUENCE [LARGE SCALE GENOMIC DNA]</scope>
    <source>
        <strain evidence="2">17SD2-17</strain>
    </source>
</reference>
<evidence type="ECO:0000313" key="1">
    <source>
        <dbReference type="EMBL" id="AWN44437.1"/>
    </source>
</evidence>
<dbReference type="EMBL" id="CP029550">
    <property type="protein sequence ID" value="AWN44437.1"/>
    <property type="molecule type" value="Genomic_DNA"/>
</dbReference>
<dbReference type="Proteomes" id="UP000245926">
    <property type="component" value="Chromosome"/>
</dbReference>
<dbReference type="OrthoDB" id="100177at2"/>
<protein>
    <submittedName>
        <fullName evidence="1">Uncharacterized protein</fullName>
    </submittedName>
</protein>
<name>A0A2U8WE62_9HYPH</name>
<dbReference type="KEGG" id="mets:DK389_08165"/>
<evidence type="ECO:0000313" key="2">
    <source>
        <dbReference type="Proteomes" id="UP000245926"/>
    </source>
</evidence>
<sequence>MRLSERNRRFLSFIVTETLAGRGARIKAYAIGVDVFGRSRSFDPDRDPIVRIEATRMRAALAAYYDGVGAQDGVRIILRPGSYVPTFAFRRSPAALARPAAAIGATPVPTGRPVVDERAGVIVVVTHRTDRRDRCSMMRGEIYVEAVVKAVAGRGIRVFLTPPVDRSGTAQAIRGLIHRPGVVYALDMAVHGIAEGRRYSWSLSDFRNGEIKDSDFCDQADETLPVGARIDALAEVVTRRIAASAV</sequence>
<keyword evidence="2" id="KW-1185">Reference proteome</keyword>
<organism evidence="1 2">
    <name type="scientific">Methylobacterium durans</name>
    <dbReference type="NCBI Taxonomy" id="2202825"/>
    <lineage>
        <taxon>Bacteria</taxon>
        <taxon>Pseudomonadati</taxon>
        <taxon>Pseudomonadota</taxon>
        <taxon>Alphaproteobacteria</taxon>
        <taxon>Hyphomicrobiales</taxon>
        <taxon>Methylobacteriaceae</taxon>
        <taxon>Methylobacterium</taxon>
    </lineage>
</organism>
<accession>A0A2U8WE62</accession>
<proteinExistence type="predicted"/>
<dbReference type="AlphaFoldDB" id="A0A2U8WE62"/>
<gene>
    <name evidence="1" type="ORF">DK389_08165</name>
</gene>